<dbReference type="EMBL" id="JAIPME010000002">
    <property type="protein sequence ID" value="MBZ2386972.1"/>
    <property type="molecule type" value="Genomic_DNA"/>
</dbReference>
<organism evidence="2 3">
    <name type="scientific">Anaerococcus murdochii</name>
    <dbReference type="NCBI Taxonomy" id="411577"/>
    <lineage>
        <taxon>Bacteria</taxon>
        <taxon>Bacillati</taxon>
        <taxon>Bacillota</taxon>
        <taxon>Tissierellia</taxon>
        <taxon>Tissierellales</taxon>
        <taxon>Peptoniphilaceae</taxon>
        <taxon>Anaerococcus</taxon>
    </lineage>
</organism>
<keyword evidence="1" id="KW-0812">Transmembrane</keyword>
<feature type="transmembrane region" description="Helical" evidence="1">
    <location>
        <begin position="53"/>
        <end position="74"/>
    </location>
</feature>
<feature type="transmembrane region" description="Helical" evidence="1">
    <location>
        <begin position="113"/>
        <end position="133"/>
    </location>
</feature>
<proteinExistence type="predicted"/>
<reference evidence="2 3" key="1">
    <citation type="submission" date="2021-08" db="EMBL/GenBank/DDBJ databases">
        <title>FDA dAtabase for Regulatory Grade micrObial Sequences (FDA-ARGOS): Supporting development and validation of Infectious Disease Dx tests.</title>
        <authorList>
            <person name="Sproer C."/>
            <person name="Gronow S."/>
            <person name="Severitt S."/>
            <person name="Schroder I."/>
            <person name="Tallon L."/>
            <person name="Sadzewicz L."/>
            <person name="Zhao X."/>
            <person name="Boylan J."/>
            <person name="Ott S."/>
            <person name="Bowen H."/>
            <person name="Vavikolanu K."/>
            <person name="Hazen T."/>
            <person name="Aluvathingal J."/>
            <person name="Nadendla S."/>
            <person name="Lowell S."/>
            <person name="Myers T."/>
            <person name="Yan Y."/>
            <person name="Sichtig H."/>
        </authorList>
    </citation>
    <scope>NUCLEOTIDE SEQUENCE [LARGE SCALE GENOMIC DNA]</scope>
    <source>
        <strain evidence="2 3">FDAARGOS_1460</strain>
    </source>
</reference>
<keyword evidence="3" id="KW-1185">Reference proteome</keyword>
<accession>A0ABS7SZI7</accession>
<dbReference type="Proteomes" id="UP000734271">
    <property type="component" value="Unassembled WGS sequence"/>
</dbReference>
<sequence>MKDFIKFFSIITGLFRSIISILALFAIGFVIFVDNHLFLATVDLLGINNISSAIIKPLALGVLILAFVINTAITRSIFKAGENGKGHLANVFFGLIFLACDAFLFLYLREKLLYILIGFNGLLVINSLFGLIAKFRGSYNTEIPEKKTEYIEVKTGPSDSNSKEDPIKLDFKEDDNVNIIKKDQTEVDGNIVSKTSQLIKEDTDLGTEVETYDSSEDLKTQAEKDAEEKLAKENPTTLGDIKETNKIVNKVVEDKGSSEETYDPDLAADFKKQEEEKIYDKSNFVGKED</sequence>
<keyword evidence="1" id="KW-0472">Membrane</keyword>
<evidence type="ECO:0000256" key="1">
    <source>
        <dbReference type="SAM" id="Phobius"/>
    </source>
</evidence>
<comment type="caution">
    <text evidence="2">The sequence shown here is derived from an EMBL/GenBank/DDBJ whole genome shotgun (WGS) entry which is preliminary data.</text>
</comment>
<feature type="transmembrane region" description="Helical" evidence="1">
    <location>
        <begin position="86"/>
        <end position="107"/>
    </location>
</feature>
<name>A0ABS7SZI7_9FIRM</name>
<gene>
    <name evidence="2" type="ORF">K8P03_06720</name>
</gene>
<feature type="transmembrane region" description="Helical" evidence="1">
    <location>
        <begin position="7"/>
        <end position="33"/>
    </location>
</feature>
<evidence type="ECO:0000313" key="2">
    <source>
        <dbReference type="EMBL" id="MBZ2386972.1"/>
    </source>
</evidence>
<keyword evidence="1" id="KW-1133">Transmembrane helix</keyword>
<evidence type="ECO:0000313" key="3">
    <source>
        <dbReference type="Proteomes" id="UP000734271"/>
    </source>
</evidence>
<protein>
    <submittedName>
        <fullName evidence="2">Uncharacterized protein</fullName>
    </submittedName>
</protein>
<dbReference type="RefSeq" id="WP_223419661.1">
    <property type="nucleotide sequence ID" value="NZ_JAIPME010000002.1"/>
</dbReference>